<keyword evidence="3" id="KW-1185">Reference proteome</keyword>
<dbReference type="PROSITE" id="PS51257">
    <property type="entry name" value="PROKAR_LIPOPROTEIN"/>
    <property type="match status" value="1"/>
</dbReference>
<dbReference type="PANTHER" id="PTHR41247">
    <property type="entry name" value="HTH-TYPE TRANSCRIPTIONAL REPRESSOR YCNK"/>
    <property type="match status" value="1"/>
</dbReference>
<keyword evidence="1" id="KW-0732">Signal</keyword>
<dbReference type="Pfam" id="PF05573">
    <property type="entry name" value="NosL"/>
    <property type="match status" value="1"/>
</dbReference>
<name>A0A2Z6DVW8_HYDTE</name>
<sequence>MRIRNARQWWGFWGTVLFSVGLLTACSSDSASNAAPKDFSEGDACVLDGMYLADFPGPKGQLRYADGRVDWFCDTVELLHTLLAPESVESITGAFVQDMAKADWERPRGHWIDARSAFYVFGSSRLGSMGPTAVSFAHRADAEVFARNYGGTVKTFAEVTAEDVRLDGAALHDDKM</sequence>
<feature type="signal peptide" evidence="1">
    <location>
        <begin position="1"/>
        <end position="34"/>
    </location>
</feature>
<dbReference type="Proteomes" id="UP000262004">
    <property type="component" value="Chromosome"/>
</dbReference>
<dbReference type="PANTHER" id="PTHR41247:SF1">
    <property type="entry name" value="HTH-TYPE TRANSCRIPTIONAL REPRESSOR YCNK"/>
    <property type="match status" value="1"/>
</dbReference>
<dbReference type="OrthoDB" id="982633at2"/>
<dbReference type="RefSeq" id="WP_119334382.1">
    <property type="nucleotide sequence ID" value="NZ_AP018558.1"/>
</dbReference>
<organism evidence="2 3">
    <name type="scientific">Hydrogenophilus thermoluteolus</name>
    <name type="common">Pseudomonas hydrogenothermophila</name>
    <dbReference type="NCBI Taxonomy" id="297"/>
    <lineage>
        <taxon>Bacteria</taxon>
        <taxon>Pseudomonadati</taxon>
        <taxon>Pseudomonadota</taxon>
        <taxon>Hydrogenophilia</taxon>
        <taxon>Hydrogenophilales</taxon>
        <taxon>Hydrogenophilaceae</taxon>
        <taxon>Hydrogenophilus</taxon>
    </lineage>
</organism>
<dbReference type="EMBL" id="AP018558">
    <property type="protein sequence ID" value="BBD76555.1"/>
    <property type="molecule type" value="Genomic_DNA"/>
</dbReference>
<evidence type="ECO:0000256" key="1">
    <source>
        <dbReference type="SAM" id="SignalP"/>
    </source>
</evidence>
<proteinExistence type="predicted"/>
<reference evidence="2 3" key="1">
    <citation type="submission" date="2018-04" db="EMBL/GenBank/DDBJ databases">
        <title>Complete genome sequence of Hydrogenophilus thermoluteolus TH-1.</title>
        <authorList>
            <person name="Arai H."/>
        </authorList>
    </citation>
    <scope>NUCLEOTIDE SEQUENCE [LARGE SCALE GENOMIC DNA]</scope>
    <source>
        <strain evidence="2 3">TH-1</strain>
    </source>
</reference>
<evidence type="ECO:0000313" key="2">
    <source>
        <dbReference type="EMBL" id="BBD76555.1"/>
    </source>
</evidence>
<protein>
    <submittedName>
        <fullName evidence="2">NosL protein</fullName>
    </submittedName>
</protein>
<dbReference type="Gene3D" id="3.30.70.2050">
    <property type="match status" value="1"/>
</dbReference>
<dbReference type="Gene3D" id="3.30.70.2060">
    <property type="match status" value="1"/>
</dbReference>
<gene>
    <name evidence="2" type="primary">nosL1</name>
    <name evidence="2" type="ORF">HPTL_0287</name>
</gene>
<feature type="chain" id="PRO_5016233687" evidence="1">
    <location>
        <begin position="35"/>
        <end position="176"/>
    </location>
</feature>
<evidence type="ECO:0000313" key="3">
    <source>
        <dbReference type="Proteomes" id="UP000262004"/>
    </source>
</evidence>
<dbReference type="InterPro" id="IPR008719">
    <property type="entry name" value="N2O_reductase_NosL"/>
</dbReference>
<dbReference type="KEGG" id="htl:HPTL_0287"/>
<dbReference type="AlphaFoldDB" id="A0A2Z6DVW8"/>
<dbReference type="SUPFAM" id="SSF160387">
    <property type="entry name" value="NosL/MerB-like"/>
    <property type="match status" value="1"/>
</dbReference>
<accession>A0A2Z6DVW8</accession>